<organism evidence="5 6">
    <name type="scientific">Crocosphaera chwakensis CCY0110</name>
    <dbReference type="NCBI Taxonomy" id="391612"/>
    <lineage>
        <taxon>Bacteria</taxon>
        <taxon>Bacillati</taxon>
        <taxon>Cyanobacteriota</taxon>
        <taxon>Cyanophyceae</taxon>
        <taxon>Oscillatoriophycideae</taxon>
        <taxon>Chroococcales</taxon>
        <taxon>Aphanothecaceae</taxon>
        <taxon>Crocosphaera</taxon>
        <taxon>Crocosphaera chwakensis</taxon>
    </lineage>
</organism>
<gene>
    <name evidence="5" type="ORF">CY0110_23146</name>
</gene>
<dbReference type="InterPro" id="IPR011010">
    <property type="entry name" value="DNA_brk_join_enz"/>
</dbReference>
<evidence type="ECO:0000256" key="3">
    <source>
        <dbReference type="PROSITE-ProRule" id="PRU01248"/>
    </source>
</evidence>
<evidence type="ECO:0000256" key="1">
    <source>
        <dbReference type="ARBA" id="ARBA00023125"/>
    </source>
</evidence>
<dbReference type="AlphaFoldDB" id="A3IUV4"/>
<dbReference type="InterPro" id="IPR013762">
    <property type="entry name" value="Integrase-like_cat_sf"/>
</dbReference>
<dbReference type="EMBL" id="AAXW01000038">
    <property type="protein sequence ID" value="EAZ89702.1"/>
    <property type="molecule type" value="Genomic_DNA"/>
</dbReference>
<dbReference type="OrthoDB" id="568347at2"/>
<keyword evidence="1 3" id="KW-0238">DNA-binding</keyword>
<name>A3IUV4_9CHRO</name>
<feature type="domain" description="Core-binding (CB)" evidence="4">
    <location>
        <begin position="289"/>
        <end position="370"/>
    </location>
</feature>
<dbReference type="GO" id="GO:0006310">
    <property type="term" value="P:DNA recombination"/>
    <property type="evidence" value="ECO:0007669"/>
    <property type="project" value="UniProtKB-KW"/>
</dbReference>
<keyword evidence="6" id="KW-1185">Reference proteome</keyword>
<proteinExistence type="predicted"/>
<dbReference type="RefSeq" id="WP_008277160.1">
    <property type="nucleotide sequence ID" value="NZ_AAXW01000038.1"/>
</dbReference>
<dbReference type="Proteomes" id="UP000003781">
    <property type="component" value="Unassembled WGS sequence"/>
</dbReference>
<dbReference type="Pfam" id="PF02899">
    <property type="entry name" value="Phage_int_SAM_1"/>
    <property type="match status" value="1"/>
</dbReference>
<dbReference type="Gene3D" id="1.10.150.130">
    <property type="match status" value="1"/>
</dbReference>
<dbReference type="InterPro" id="IPR004107">
    <property type="entry name" value="Integrase_SAM-like_N"/>
</dbReference>
<sequence length="719" mass="84564">MSSRKYPPISIHKTLQGQLEVDWGLNYHKEYNCPYCKFGRLTQLISNKSYFCQLNLRCNYCKKLTYLTCKIPGIGLKHSPISQHQTLSGILEVDWHQEYKEEYDCPYCEEGKLTQFFRRENRFCKLALQCNSCQKRTSLTCKVSGVGSKHSPISQHQTLDGILKVNWHQEYNKEFECPRCNQGKLTRYYYRNNSICNLALDCNFGHDGQKGWVYKIGEGENSSKCQCHYCKISFNPNSIHSASWVSNKKKDKVRPFSFDEDVWELEYFYEKPYQKILNFQEINPYWYRKEVKKYLYYLLKSKVFSSDSGVREKIITLRQFGKIITLSSLKDFNEINRDTISNFLDSCKNNKSRTINGKLANLRDFFEWLNLETHSLVRSRDFLKTNNNDADWLDEVTRKSIKRYLDKIPAPIAHHYLVQAYLAARPGDVCQLGFDCLEEENGKWYVKFFQQKTKRWHKILANRKIRTVIEEQQQWIRKVFGEDYSYLFCHFRNIRPNFYPFFPNIKPLPRPPRVDADENTMVRIIRMLIEKENILDANGQKPHFTGRITRHSRLQEVRAKYGMEAAQLYADHKSSSTTFQHYAPPTREQIAEVDLPFQELLMNPNNKFLPWQSLPESLLKNPKAHELDLEIAPRLVVYGHCTLDPKTPCPVNLYPKCYGCSSFRPSTGKLPLYERQYHGEQQRLTDAEKAGAELASEEAKATIEAMNKWLPELRRLADG</sequence>
<dbReference type="GO" id="GO:0003677">
    <property type="term" value="F:DNA binding"/>
    <property type="evidence" value="ECO:0007669"/>
    <property type="project" value="UniProtKB-UniRule"/>
</dbReference>
<comment type="caution">
    <text evidence="5">The sequence shown here is derived from an EMBL/GenBank/DDBJ whole genome shotgun (WGS) entry which is preliminary data.</text>
</comment>
<dbReference type="InterPro" id="IPR044068">
    <property type="entry name" value="CB"/>
</dbReference>
<keyword evidence="2" id="KW-0233">DNA recombination</keyword>
<dbReference type="Gene3D" id="1.10.443.10">
    <property type="entry name" value="Intergrase catalytic core"/>
    <property type="match status" value="1"/>
</dbReference>
<evidence type="ECO:0000256" key="2">
    <source>
        <dbReference type="ARBA" id="ARBA00023172"/>
    </source>
</evidence>
<dbReference type="PROSITE" id="PS51900">
    <property type="entry name" value="CB"/>
    <property type="match status" value="1"/>
</dbReference>
<dbReference type="GO" id="GO:0015074">
    <property type="term" value="P:DNA integration"/>
    <property type="evidence" value="ECO:0007669"/>
    <property type="project" value="InterPro"/>
</dbReference>
<protein>
    <submittedName>
        <fullName evidence="5">Tn554, transposase B</fullName>
    </submittedName>
</protein>
<dbReference type="SUPFAM" id="SSF56349">
    <property type="entry name" value="DNA breaking-rejoining enzymes"/>
    <property type="match status" value="1"/>
</dbReference>
<reference evidence="5 6" key="1">
    <citation type="submission" date="2007-03" db="EMBL/GenBank/DDBJ databases">
        <authorList>
            <person name="Stal L."/>
            <person name="Ferriera S."/>
            <person name="Johnson J."/>
            <person name="Kravitz S."/>
            <person name="Beeson K."/>
            <person name="Sutton G."/>
            <person name="Rogers Y.-H."/>
            <person name="Friedman R."/>
            <person name="Frazier M."/>
            <person name="Venter J.C."/>
        </authorList>
    </citation>
    <scope>NUCLEOTIDE SEQUENCE [LARGE SCALE GENOMIC DNA]</scope>
    <source>
        <strain evidence="5 6">CCY0110</strain>
    </source>
</reference>
<dbReference type="eggNOG" id="COG4974">
    <property type="taxonomic scope" value="Bacteria"/>
</dbReference>
<accession>A3IUV4</accession>
<evidence type="ECO:0000259" key="4">
    <source>
        <dbReference type="PROSITE" id="PS51900"/>
    </source>
</evidence>
<dbReference type="InterPro" id="IPR010998">
    <property type="entry name" value="Integrase_recombinase_N"/>
</dbReference>
<evidence type="ECO:0000313" key="5">
    <source>
        <dbReference type="EMBL" id="EAZ89702.1"/>
    </source>
</evidence>
<evidence type="ECO:0000313" key="6">
    <source>
        <dbReference type="Proteomes" id="UP000003781"/>
    </source>
</evidence>